<gene>
    <name evidence="2" type="ORF">CT0861_13052</name>
</gene>
<keyword evidence="1" id="KW-0732">Signal</keyword>
<evidence type="ECO:0000256" key="1">
    <source>
        <dbReference type="SAM" id="SignalP"/>
    </source>
</evidence>
<comment type="caution">
    <text evidence="2">The sequence shown here is derived from an EMBL/GenBank/DDBJ whole genome shotgun (WGS) entry which is preliminary data.</text>
</comment>
<feature type="signal peptide" evidence="1">
    <location>
        <begin position="1"/>
        <end position="22"/>
    </location>
</feature>
<keyword evidence="3" id="KW-1185">Reference proteome</keyword>
<evidence type="ECO:0000313" key="3">
    <source>
        <dbReference type="Proteomes" id="UP000076552"/>
    </source>
</evidence>
<dbReference type="Proteomes" id="UP000076552">
    <property type="component" value="Unassembled WGS sequence"/>
</dbReference>
<protein>
    <submittedName>
        <fullName evidence="2">Uncharacterized protein</fullName>
    </submittedName>
</protein>
<feature type="chain" id="PRO_5007879100" evidence="1">
    <location>
        <begin position="23"/>
        <end position="149"/>
    </location>
</feature>
<name>A0A166RJ19_9PEZI</name>
<organism evidence="2 3">
    <name type="scientific">Colletotrichum tofieldiae</name>
    <dbReference type="NCBI Taxonomy" id="708197"/>
    <lineage>
        <taxon>Eukaryota</taxon>
        <taxon>Fungi</taxon>
        <taxon>Dikarya</taxon>
        <taxon>Ascomycota</taxon>
        <taxon>Pezizomycotina</taxon>
        <taxon>Sordariomycetes</taxon>
        <taxon>Hypocreomycetidae</taxon>
        <taxon>Glomerellales</taxon>
        <taxon>Glomerellaceae</taxon>
        <taxon>Colletotrichum</taxon>
        <taxon>Colletotrichum spaethianum species complex</taxon>
    </lineage>
</organism>
<sequence length="149" mass="16535">MSFWTPMGSIASLLRFVASAASALLQWFPRQAGITQLMSEVLDDWLERSLTPVAIDQYVQELMKATVGQSPQPETLEALLLRSMSEQRRSNELSQEILSELRGMRRDLSGVLESLTEVNTSMTGLFLKALEEERNKAKPSAFSADVAVG</sequence>
<evidence type="ECO:0000313" key="2">
    <source>
        <dbReference type="EMBL" id="KZL69322.1"/>
    </source>
</evidence>
<proteinExistence type="predicted"/>
<dbReference type="AlphaFoldDB" id="A0A166RJ19"/>
<accession>A0A166RJ19</accession>
<reference evidence="2 3" key="1">
    <citation type="submission" date="2015-06" db="EMBL/GenBank/DDBJ databases">
        <title>Survival trade-offs in plant roots during colonization by closely related pathogenic and mutualistic fungi.</title>
        <authorList>
            <person name="Hacquard S."/>
            <person name="Kracher B."/>
            <person name="Hiruma K."/>
            <person name="Weinman A."/>
            <person name="Muench P."/>
            <person name="Garrido Oter R."/>
            <person name="Ver Loren van Themaat E."/>
            <person name="Dallerey J.-F."/>
            <person name="Damm U."/>
            <person name="Henrissat B."/>
            <person name="Lespinet O."/>
            <person name="Thon M."/>
            <person name="Kemen E."/>
            <person name="McHardy A.C."/>
            <person name="Schulze-Lefert P."/>
            <person name="O'Connell R.J."/>
        </authorList>
    </citation>
    <scope>NUCLEOTIDE SEQUENCE [LARGE SCALE GENOMIC DNA]</scope>
    <source>
        <strain evidence="2 3">0861</strain>
    </source>
</reference>
<dbReference type="EMBL" id="LFIV01000109">
    <property type="protein sequence ID" value="KZL69322.1"/>
    <property type="molecule type" value="Genomic_DNA"/>
</dbReference>